<dbReference type="GO" id="GO:0003824">
    <property type="term" value="F:catalytic activity"/>
    <property type="evidence" value="ECO:0007669"/>
    <property type="project" value="InterPro"/>
</dbReference>
<dbReference type="InterPro" id="IPR007197">
    <property type="entry name" value="rSAM"/>
</dbReference>
<dbReference type="OrthoDB" id="9801689at2"/>
<dbReference type="InterPro" id="IPR005911">
    <property type="entry name" value="YhcC-like"/>
</dbReference>
<dbReference type="NCBIfam" id="TIGR01212">
    <property type="entry name" value="TIGR01212 family radical SAM protein"/>
    <property type="match status" value="1"/>
</dbReference>
<dbReference type="GO" id="GO:0051539">
    <property type="term" value="F:4 iron, 4 sulfur cluster binding"/>
    <property type="evidence" value="ECO:0007669"/>
    <property type="project" value="UniProtKB-KW"/>
</dbReference>
<dbReference type="InterPro" id="IPR006638">
    <property type="entry name" value="Elp3/MiaA/NifB-like_rSAM"/>
</dbReference>
<dbReference type="STRING" id="1396821.SAMN05444515_11310"/>
<dbReference type="InterPro" id="IPR032432">
    <property type="entry name" value="Radical_SAM_C"/>
</dbReference>
<dbReference type="Proteomes" id="UP000199256">
    <property type="component" value="Unassembled WGS sequence"/>
</dbReference>
<evidence type="ECO:0000256" key="1">
    <source>
        <dbReference type="ARBA" id="ARBA00001966"/>
    </source>
</evidence>
<gene>
    <name evidence="9" type="ORF">SAMN05444515_11310</name>
</gene>
<keyword evidence="3" id="KW-0949">S-adenosyl-L-methionine</keyword>
<evidence type="ECO:0000256" key="7">
    <source>
        <dbReference type="SAM" id="MobiDB-lite"/>
    </source>
</evidence>
<keyword evidence="5" id="KW-0408">Iron</keyword>
<dbReference type="PROSITE" id="PS51918">
    <property type="entry name" value="RADICAL_SAM"/>
    <property type="match status" value="1"/>
</dbReference>
<evidence type="ECO:0000256" key="2">
    <source>
        <dbReference type="ARBA" id="ARBA00022485"/>
    </source>
</evidence>
<evidence type="ECO:0000256" key="3">
    <source>
        <dbReference type="ARBA" id="ARBA00022691"/>
    </source>
</evidence>
<comment type="cofactor">
    <cofactor evidence="1">
        <name>[4Fe-4S] cluster</name>
        <dbReference type="ChEBI" id="CHEBI:49883"/>
    </cofactor>
</comment>
<dbReference type="InterPro" id="IPR023404">
    <property type="entry name" value="rSAM_horseshoe"/>
</dbReference>
<dbReference type="SFLD" id="SFLDG01086">
    <property type="entry name" value="elongater_protein-like"/>
    <property type="match status" value="1"/>
</dbReference>
<evidence type="ECO:0000313" key="9">
    <source>
        <dbReference type="EMBL" id="SEL29304.1"/>
    </source>
</evidence>
<organism evidence="9 10">
    <name type="scientific">Ectothiorhodospira marina</name>
    <dbReference type="NCBI Taxonomy" id="1396821"/>
    <lineage>
        <taxon>Bacteria</taxon>
        <taxon>Pseudomonadati</taxon>
        <taxon>Pseudomonadota</taxon>
        <taxon>Gammaproteobacteria</taxon>
        <taxon>Chromatiales</taxon>
        <taxon>Ectothiorhodospiraceae</taxon>
        <taxon>Ectothiorhodospira</taxon>
    </lineage>
</organism>
<keyword evidence="6" id="KW-0411">Iron-sulfur</keyword>
<dbReference type="AlphaFoldDB" id="A0A1H7P1G6"/>
<proteinExistence type="predicted"/>
<dbReference type="EMBL" id="FOAA01000013">
    <property type="protein sequence ID" value="SEL29304.1"/>
    <property type="molecule type" value="Genomic_DNA"/>
</dbReference>
<feature type="domain" description="Radical SAM core" evidence="8">
    <location>
        <begin position="17"/>
        <end position="258"/>
    </location>
</feature>
<evidence type="ECO:0000256" key="6">
    <source>
        <dbReference type="ARBA" id="ARBA00023014"/>
    </source>
</evidence>
<keyword evidence="2" id="KW-0004">4Fe-4S</keyword>
<dbReference type="InterPro" id="IPR039661">
    <property type="entry name" value="ELP3"/>
</dbReference>
<dbReference type="GO" id="GO:0046872">
    <property type="term" value="F:metal ion binding"/>
    <property type="evidence" value="ECO:0007669"/>
    <property type="project" value="UniProtKB-KW"/>
</dbReference>
<evidence type="ECO:0000256" key="5">
    <source>
        <dbReference type="ARBA" id="ARBA00023004"/>
    </source>
</evidence>
<dbReference type="SFLD" id="SFLDS00029">
    <property type="entry name" value="Radical_SAM"/>
    <property type="match status" value="1"/>
</dbReference>
<dbReference type="Gene3D" id="3.80.30.20">
    <property type="entry name" value="tm_1862 like domain"/>
    <property type="match status" value="1"/>
</dbReference>
<evidence type="ECO:0000256" key="4">
    <source>
        <dbReference type="ARBA" id="ARBA00022723"/>
    </source>
</evidence>
<protein>
    <recommendedName>
        <fullName evidence="8">Radical SAM core domain-containing protein</fullName>
    </recommendedName>
</protein>
<dbReference type="InterPro" id="IPR058240">
    <property type="entry name" value="rSAM_sf"/>
</dbReference>
<dbReference type="Pfam" id="PF04055">
    <property type="entry name" value="Radical_SAM"/>
    <property type="match status" value="1"/>
</dbReference>
<dbReference type="SFLD" id="SFLDG01091">
    <property type="entry name" value="uncharacterized_CHP01210-like"/>
    <property type="match status" value="1"/>
</dbReference>
<dbReference type="PANTHER" id="PTHR11135">
    <property type="entry name" value="HISTONE ACETYLTRANSFERASE-RELATED"/>
    <property type="match status" value="1"/>
</dbReference>
<accession>A0A1H7P1G6</accession>
<name>A0A1H7P1G6_9GAMM</name>
<keyword evidence="10" id="KW-1185">Reference proteome</keyword>
<evidence type="ECO:0000313" key="10">
    <source>
        <dbReference type="Proteomes" id="UP000199256"/>
    </source>
</evidence>
<dbReference type="PANTHER" id="PTHR11135:SF1">
    <property type="entry name" value="PROTEIN YHCC"/>
    <property type="match status" value="1"/>
</dbReference>
<evidence type="ECO:0000259" key="8">
    <source>
        <dbReference type="PROSITE" id="PS51918"/>
    </source>
</evidence>
<sequence>MGLSDRVNTLGRDLKARFGQRVHKLTVSAGFVCPNMDGTRGRGGCTFCNNDSFAPQGQDGGEVARQLQAGREIIVRRNGASLYLAYFQAYTNTYAEVDRLKHLYDAALEQPGVVGLAIGTRPDCVPDKVLDLLCAYRDQGYLIWLELGLQTAFDETLNRVNRGHGFGEYKDAVRRARRRGLLVCTHLIHGLPGETPWHQRETLSRVLNEGTDGLKLHPLHVVRGTQLARQWRAGEYRPWSLNEYVNTAVDLIEMTPPEVVFHRLTATAREPLLLAPDWCASKWNAINGIEQELTRRGTRQGARHPYPDSHLPGTQESC</sequence>
<dbReference type="Pfam" id="PF16199">
    <property type="entry name" value="Radical_SAM_C"/>
    <property type="match status" value="1"/>
</dbReference>
<feature type="region of interest" description="Disordered" evidence="7">
    <location>
        <begin position="295"/>
        <end position="318"/>
    </location>
</feature>
<dbReference type="SMART" id="SM00729">
    <property type="entry name" value="Elp3"/>
    <property type="match status" value="1"/>
</dbReference>
<dbReference type="RefSeq" id="WP_090254411.1">
    <property type="nucleotide sequence ID" value="NZ_FOAA01000013.1"/>
</dbReference>
<dbReference type="SUPFAM" id="SSF102114">
    <property type="entry name" value="Radical SAM enzymes"/>
    <property type="match status" value="1"/>
</dbReference>
<keyword evidence="4" id="KW-0479">Metal-binding</keyword>
<reference evidence="10" key="1">
    <citation type="submission" date="2016-10" db="EMBL/GenBank/DDBJ databases">
        <authorList>
            <person name="Varghese N."/>
            <person name="Submissions S."/>
        </authorList>
    </citation>
    <scope>NUCLEOTIDE SEQUENCE [LARGE SCALE GENOMIC DNA]</scope>
    <source>
        <strain evidence="10">DSM 241</strain>
    </source>
</reference>